<dbReference type="AlphaFoldDB" id="A0AAD9P997"/>
<sequence>MHAVLLPDLAALPRVGDLVGRLAVHGEQRPDDDVSVHLRQPIDGRGVARVATDHHQQPQPGPRRRCHSPGFPRPHRVTVDGTLAGPFARKSPARGGVRTLPGSSARASYRRSYGRLRCA</sequence>
<gene>
    <name evidence="2" type="ORF">NP493_77g01014</name>
</gene>
<dbReference type="EMBL" id="JAODUO010000077">
    <property type="protein sequence ID" value="KAK2190520.1"/>
    <property type="molecule type" value="Genomic_DNA"/>
</dbReference>
<comment type="caution">
    <text evidence="2">The sequence shown here is derived from an EMBL/GenBank/DDBJ whole genome shotgun (WGS) entry which is preliminary data.</text>
</comment>
<evidence type="ECO:0000313" key="2">
    <source>
        <dbReference type="EMBL" id="KAK2190520.1"/>
    </source>
</evidence>
<protein>
    <submittedName>
        <fullName evidence="2">Uncharacterized protein</fullName>
    </submittedName>
</protein>
<dbReference type="Proteomes" id="UP001209878">
    <property type="component" value="Unassembled WGS sequence"/>
</dbReference>
<keyword evidence="3" id="KW-1185">Reference proteome</keyword>
<evidence type="ECO:0000313" key="3">
    <source>
        <dbReference type="Proteomes" id="UP001209878"/>
    </source>
</evidence>
<reference evidence="2" key="1">
    <citation type="journal article" date="2023" name="Mol. Biol. Evol.">
        <title>Third-Generation Sequencing Reveals the Adaptive Role of the Epigenome in Three Deep-Sea Polychaetes.</title>
        <authorList>
            <person name="Perez M."/>
            <person name="Aroh O."/>
            <person name="Sun Y."/>
            <person name="Lan Y."/>
            <person name="Juniper S.K."/>
            <person name="Young C.R."/>
            <person name="Angers B."/>
            <person name="Qian P.Y."/>
        </authorList>
    </citation>
    <scope>NUCLEOTIDE SEQUENCE</scope>
    <source>
        <strain evidence="2">R07B-5</strain>
    </source>
</reference>
<accession>A0AAD9P997</accession>
<organism evidence="2 3">
    <name type="scientific">Ridgeia piscesae</name>
    <name type="common">Tubeworm</name>
    <dbReference type="NCBI Taxonomy" id="27915"/>
    <lineage>
        <taxon>Eukaryota</taxon>
        <taxon>Metazoa</taxon>
        <taxon>Spiralia</taxon>
        <taxon>Lophotrochozoa</taxon>
        <taxon>Annelida</taxon>
        <taxon>Polychaeta</taxon>
        <taxon>Sedentaria</taxon>
        <taxon>Canalipalpata</taxon>
        <taxon>Sabellida</taxon>
        <taxon>Siboglinidae</taxon>
        <taxon>Ridgeia</taxon>
    </lineage>
</organism>
<proteinExistence type="predicted"/>
<evidence type="ECO:0000256" key="1">
    <source>
        <dbReference type="SAM" id="MobiDB-lite"/>
    </source>
</evidence>
<feature type="region of interest" description="Disordered" evidence="1">
    <location>
        <begin position="45"/>
        <end position="113"/>
    </location>
</feature>
<name>A0AAD9P997_RIDPI</name>